<dbReference type="AlphaFoldDB" id="A0AAD9TQC5"/>
<dbReference type="Gene3D" id="3.30.420.10">
    <property type="entry name" value="Ribonuclease H-like superfamily/Ribonuclease H"/>
    <property type="match status" value="1"/>
</dbReference>
<evidence type="ECO:0000313" key="4">
    <source>
        <dbReference type="Proteomes" id="UP001280121"/>
    </source>
</evidence>
<sequence>MIPINILSKVGIFEVEFEECKIKVSVIDNVALIDRNIAELRSSLRKPVVGFDVKFGTDHHDQNNAEIAKLLILCMKTRCLIIQLSNLVSVPDGLKDFLSDESICFVGKGMGNKVTSIHRSHGVSCATGVEVSDFVARVLKKPNVIGSCNLTDLATEVGLVTVSKETGCCERSCQRAPDWSARIFTDAEIKSAIPEAILCYCIGLKLLGKLNL</sequence>
<dbReference type="EMBL" id="JANJYI010000008">
    <property type="protein sequence ID" value="KAK2640310.1"/>
    <property type="molecule type" value="Genomic_DNA"/>
</dbReference>
<dbReference type="PANTHER" id="PTHR13620">
    <property type="entry name" value="3-5 EXONUCLEASE"/>
    <property type="match status" value="1"/>
</dbReference>
<keyword evidence="2" id="KW-0378">Hydrolase</keyword>
<dbReference type="GO" id="GO:0005737">
    <property type="term" value="C:cytoplasm"/>
    <property type="evidence" value="ECO:0007669"/>
    <property type="project" value="TreeGrafter"/>
</dbReference>
<evidence type="ECO:0000313" key="3">
    <source>
        <dbReference type="EMBL" id="KAK2640310.1"/>
    </source>
</evidence>
<accession>A0AAD9TQC5</accession>
<dbReference type="GO" id="GO:0003676">
    <property type="term" value="F:nucleic acid binding"/>
    <property type="evidence" value="ECO:0007669"/>
    <property type="project" value="InterPro"/>
</dbReference>
<dbReference type="Proteomes" id="UP001280121">
    <property type="component" value="Unassembled WGS sequence"/>
</dbReference>
<gene>
    <name evidence="3" type="ORF">Ddye_028105</name>
</gene>
<dbReference type="GO" id="GO:0008408">
    <property type="term" value="F:3'-5' exonuclease activity"/>
    <property type="evidence" value="ECO:0007669"/>
    <property type="project" value="TreeGrafter"/>
</dbReference>
<keyword evidence="4" id="KW-1185">Reference proteome</keyword>
<protein>
    <recommendedName>
        <fullName evidence="5">3'-5' exonuclease domain-containing protein</fullName>
    </recommendedName>
</protein>
<dbReference type="InterPro" id="IPR051132">
    <property type="entry name" value="3-5_Exonuclease_domain"/>
</dbReference>
<organism evidence="3 4">
    <name type="scientific">Dipteronia dyeriana</name>
    <dbReference type="NCBI Taxonomy" id="168575"/>
    <lineage>
        <taxon>Eukaryota</taxon>
        <taxon>Viridiplantae</taxon>
        <taxon>Streptophyta</taxon>
        <taxon>Embryophyta</taxon>
        <taxon>Tracheophyta</taxon>
        <taxon>Spermatophyta</taxon>
        <taxon>Magnoliopsida</taxon>
        <taxon>eudicotyledons</taxon>
        <taxon>Gunneridae</taxon>
        <taxon>Pentapetalae</taxon>
        <taxon>rosids</taxon>
        <taxon>malvids</taxon>
        <taxon>Sapindales</taxon>
        <taxon>Sapindaceae</taxon>
        <taxon>Hippocastanoideae</taxon>
        <taxon>Acereae</taxon>
        <taxon>Dipteronia</taxon>
    </lineage>
</organism>
<dbReference type="SUPFAM" id="SSF53098">
    <property type="entry name" value="Ribonuclease H-like"/>
    <property type="match status" value="1"/>
</dbReference>
<name>A0AAD9TQC5_9ROSI</name>
<keyword evidence="1" id="KW-0540">Nuclease</keyword>
<evidence type="ECO:0000256" key="1">
    <source>
        <dbReference type="ARBA" id="ARBA00022722"/>
    </source>
</evidence>
<dbReference type="InterPro" id="IPR012337">
    <property type="entry name" value="RNaseH-like_sf"/>
</dbReference>
<dbReference type="InterPro" id="IPR036397">
    <property type="entry name" value="RNaseH_sf"/>
</dbReference>
<reference evidence="3" key="1">
    <citation type="journal article" date="2023" name="Plant J.">
        <title>Genome sequences and population genomics provide insights into the demographic history, inbreeding, and mutation load of two 'living fossil' tree species of Dipteronia.</title>
        <authorList>
            <person name="Feng Y."/>
            <person name="Comes H.P."/>
            <person name="Chen J."/>
            <person name="Zhu S."/>
            <person name="Lu R."/>
            <person name="Zhang X."/>
            <person name="Li P."/>
            <person name="Qiu J."/>
            <person name="Olsen K.M."/>
            <person name="Qiu Y."/>
        </authorList>
    </citation>
    <scope>NUCLEOTIDE SEQUENCE</scope>
    <source>
        <strain evidence="3">KIB01</strain>
    </source>
</reference>
<dbReference type="GO" id="GO:0005634">
    <property type="term" value="C:nucleus"/>
    <property type="evidence" value="ECO:0007669"/>
    <property type="project" value="TreeGrafter"/>
</dbReference>
<dbReference type="PANTHER" id="PTHR13620:SF121">
    <property type="entry name" value="EMB|CAB82946.1-RELATED"/>
    <property type="match status" value="1"/>
</dbReference>
<comment type="caution">
    <text evidence="3">The sequence shown here is derived from an EMBL/GenBank/DDBJ whole genome shotgun (WGS) entry which is preliminary data.</text>
</comment>
<evidence type="ECO:0008006" key="5">
    <source>
        <dbReference type="Google" id="ProtNLM"/>
    </source>
</evidence>
<evidence type="ECO:0000256" key="2">
    <source>
        <dbReference type="ARBA" id="ARBA00022801"/>
    </source>
</evidence>
<proteinExistence type="predicted"/>